<dbReference type="Proteomes" id="UP000565579">
    <property type="component" value="Unassembled WGS sequence"/>
</dbReference>
<keyword evidence="3" id="KW-1185">Reference proteome</keyword>
<keyword evidence="1" id="KW-0472">Membrane</keyword>
<evidence type="ECO:0000256" key="1">
    <source>
        <dbReference type="SAM" id="Phobius"/>
    </source>
</evidence>
<sequence>MLPKVGRVLDAAPHQSFRVETVVADEGYELRIRVLLDTRQPTIDVIESGRVPQDLVEEVIGVIRPHCRGRKPNSGGPGWPRRAWGWFRAKVWPQTLAQVLGGTVVLALSVVAAVAGLTDLI</sequence>
<feature type="transmembrane region" description="Helical" evidence="1">
    <location>
        <begin position="96"/>
        <end position="117"/>
    </location>
</feature>
<name>A0A7X0P7H5_9ACTN</name>
<keyword evidence="1" id="KW-1133">Transmembrane helix</keyword>
<evidence type="ECO:0000313" key="2">
    <source>
        <dbReference type="EMBL" id="MBB6556474.1"/>
    </source>
</evidence>
<keyword evidence="1" id="KW-0812">Transmembrane</keyword>
<dbReference type="RefSeq" id="WP_185110911.1">
    <property type="nucleotide sequence ID" value="NZ_BAAAXY010000264.1"/>
</dbReference>
<dbReference type="AlphaFoldDB" id="A0A7X0P7H5"/>
<organism evidence="2 3">
    <name type="scientific">Nonomuraea rubra</name>
    <dbReference type="NCBI Taxonomy" id="46180"/>
    <lineage>
        <taxon>Bacteria</taxon>
        <taxon>Bacillati</taxon>
        <taxon>Actinomycetota</taxon>
        <taxon>Actinomycetes</taxon>
        <taxon>Streptosporangiales</taxon>
        <taxon>Streptosporangiaceae</taxon>
        <taxon>Nonomuraea</taxon>
    </lineage>
</organism>
<comment type="caution">
    <text evidence="2">The sequence shown here is derived from an EMBL/GenBank/DDBJ whole genome shotgun (WGS) entry which is preliminary data.</text>
</comment>
<protein>
    <submittedName>
        <fullName evidence="2">Uncharacterized protein</fullName>
    </submittedName>
</protein>
<evidence type="ECO:0000313" key="3">
    <source>
        <dbReference type="Proteomes" id="UP000565579"/>
    </source>
</evidence>
<proteinExistence type="predicted"/>
<reference evidence="2 3" key="1">
    <citation type="submission" date="2020-08" db="EMBL/GenBank/DDBJ databases">
        <title>Sequencing the genomes of 1000 actinobacteria strains.</title>
        <authorList>
            <person name="Klenk H.-P."/>
        </authorList>
    </citation>
    <scope>NUCLEOTIDE SEQUENCE [LARGE SCALE GENOMIC DNA]</scope>
    <source>
        <strain evidence="2 3">DSM 43768</strain>
    </source>
</reference>
<gene>
    <name evidence="2" type="ORF">HD593_011269</name>
</gene>
<accession>A0A7X0P7H5</accession>
<dbReference type="EMBL" id="JACHMI010000001">
    <property type="protein sequence ID" value="MBB6556474.1"/>
    <property type="molecule type" value="Genomic_DNA"/>
</dbReference>